<name>A0A9X0AZ49_9HELO</name>
<feature type="transmembrane region" description="Helical" evidence="5">
    <location>
        <begin position="39"/>
        <end position="58"/>
    </location>
</feature>
<protein>
    <submittedName>
        <fullName evidence="6">Uncharacterized protein</fullName>
    </submittedName>
</protein>
<dbReference type="AlphaFoldDB" id="A0A9X0AZ49"/>
<dbReference type="PANTHER" id="PTHR23501">
    <property type="entry name" value="MAJOR FACILITATOR SUPERFAMILY"/>
    <property type="match status" value="1"/>
</dbReference>
<evidence type="ECO:0000256" key="4">
    <source>
        <dbReference type="ARBA" id="ARBA00023136"/>
    </source>
</evidence>
<dbReference type="GO" id="GO:0022857">
    <property type="term" value="F:transmembrane transporter activity"/>
    <property type="evidence" value="ECO:0007669"/>
    <property type="project" value="TreeGrafter"/>
</dbReference>
<dbReference type="SUPFAM" id="SSF103473">
    <property type="entry name" value="MFS general substrate transporter"/>
    <property type="match status" value="1"/>
</dbReference>
<evidence type="ECO:0000256" key="3">
    <source>
        <dbReference type="ARBA" id="ARBA00022989"/>
    </source>
</evidence>
<feature type="transmembrane region" description="Helical" evidence="5">
    <location>
        <begin position="7"/>
        <end position="27"/>
    </location>
</feature>
<dbReference type="Proteomes" id="UP001152300">
    <property type="component" value="Unassembled WGS sequence"/>
</dbReference>
<comment type="subcellular location">
    <subcellularLocation>
        <location evidence="1">Membrane</location>
        <topology evidence="1">Multi-pass membrane protein</topology>
    </subcellularLocation>
</comment>
<evidence type="ECO:0000256" key="2">
    <source>
        <dbReference type="ARBA" id="ARBA00022692"/>
    </source>
</evidence>
<keyword evidence="3 5" id="KW-1133">Transmembrane helix</keyword>
<reference evidence="6" key="1">
    <citation type="submission" date="2022-11" db="EMBL/GenBank/DDBJ databases">
        <title>Genome Resource of Sclerotinia nivalis Strain SnTB1, a Plant Pathogen Isolated from American Ginseng.</title>
        <authorList>
            <person name="Fan S."/>
        </authorList>
    </citation>
    <scope>NUCLEOTIDE SEQUENCE</scope>
    <source>
        <strain evidence="6">SnTB1</strain>
    </source>
</reference>
<dbReference type="EMBL" id="JAPEIS010000001">
    <property type="protein sequence ID" value="KAJ8071259.1"/>
    <property type="molecule type" value="Genomic_DNA"/>
</dbReference>
<evidence type="ECO:0000256" key="1">
    <source>
        <dbReference type="ARBA" id="ARBA00004141"/>
    </source>
</evidence>
<keyword evidence="7" id="KW-1185">Reference proteome</keyword>
<dbReference type="GO" id="GO:0005886">
    <property type="term" value="C:plasma membrane"/>
    <property type="evidence" value="ECO:0007669"/>
    <property type="project" value="TreeGrafter"/>
</dbReference>
<organism evidence="6 7">
    <name type="scientific">Sclerotinia nivalis</name>
    <dbReference type="NCBI Taxonomy" id="352851"/>
    <lineage>
        <taxon>Eukaryota</taxon>
        <taxon>Fungi</taxon>
        <taxon>Dikarya</taxon>
        <taxon>Ascomycota</taxon>
        <taxon>Pezizomycotina</taxon>
        <taxon>Leotiomycetes</taxon>
        <taxon>Helotiales</taxon>
        <taxon>Sclerotiniaceae</taxon>
        <taxon>Sclerotinia</taxon>
    </lineage>
</organism>
<gene>
    <name evidence="6" type="ORF">OCU04_001594</name>
</gene>
<feature type="transmembrane region" description="Helical" evidence="5">
    <location>
        <begin position="78"/>
        <end position="98"/>
    </location>
</feature>
<proteinExistence type="predicted"/>
<dbReference type="OrthoDB" id="10021397at2759"/>
<feature type="transmembrane region" description="Helical" evidence="5">
    <location>
        <begin position="139"/>
        <end position="156"/>
    </location>
</feature>
<dbReference type="InterPro" id="IPR036259">
    <property type="entry name" value="MFS_trans_sf"/>
</dbReference>
<keyword evidence="4 5" id="KW-0472">Membrane</keyword>
<evidence type="ECO:0000313" key="6">
    <source>
        <dbReference type="EMBL" id="KAJ8071259.1"/>
    </source>
</evidence>
<keyword evidence="2 5" id="KW-0812">Transmembrane</keyword>
<comment type="caution">
    <text evidence="6">The sequence shown here is derived from an EMBL/GenBank/DDBJ whole genome shotgun (WGS) entry which is preliminary data.</text>
</comment>
<dbReference type="PANTHER" id="PTHR23501:SF199">
    <property type="entry name" value="MFS EFFLUX TRANSPORTER INPD-RELATED"/>
    <property type="match status" value="1"/>
</dbReference>
<evidence type="ECO:0000256" key="5">
    <source>
        <dbReference type="SAM" id="Phobius"/>
    </source>
</evidence>
<accession>A0A9X0AZ49</accession>
<sequence length="157" mass="17322">MQQKLQHMDFLGAGLLIGAMTCLLLALKDGGINSPWSNSNNWGCLVGFGLLIICFVAVEFKRKDEAMIPFRIAAQRTVAASCLFTVFVNMAIDTHIYYLPIHFQAVRGTTAEQSGIRMLTYLCSNILTTVVSGAGVSRFGYYVPFMWTCGIVFIASY</sequence>
<dbReference type="Gene3D" id="1.20.1250.20">
    <property type="entry name" value="MFS general substrate transporter like domains"/>
    <property type="match status" value="1"/>
</dbReference>
<evidence type="ECO:0000313" key="7">
    <source>
        <dbReference type="Proteomes" id="UP001152300"/>
    </source>
</evidence>